<dbReference type="Proteomes" id="UP000799291">
    <property type="component" value="Unassembled WGS sequence"/>
</dbReference>
<feature type="non-terminal residue" evidence="2">
    <location>
        <position position="216"/>
    </location>
</feature>
<keyword evidence="3" id="KW-1185">Reference proteome</keyword>
<dbReference type="AlphaFoldDB" id="A0A6G1IZ84"/>
<evidence type="ECO:0000313" key="2">
    <source>
        <dbReference type="EMBL" id="KAF2683250.1"/>
    </source>
</evidence>
<evidence type="ECO:0000313" key="3">
    <source>
        <dbReference type="Proteomes" id="UP000799291"/>
    </source>
</evidence>
<dbReference type="SUPFAM" id="SSF52540">
    <property type="entry name" value="P-loop containing nucleoside triphosphate hydrolases"/>
    <property type="match status" value="1"/>
</dbReference>
<evidence type="ECO:0000259" key="1">
    <source>
        <dbReference type="SMART" id="SM00382"/>
    </source>
</evidence>
<dbReference type="PANTHER" id="PTHR46411">
    <property type="entry name" value="FAMILY ATPASE, PUTATIVE-RELATED"/>
    <property type="match status" value="1"/>
</dbReference>
<reference evidence="2" key="1">
    <citation type="journal article" date="2020" name="Stud. Mycol.">
        <title>101 Dothideomycetes genomes: a test case for predicting lifestyles and emergence of pathogens.</title>
        <authorList>
            <person name="Haridas S."/>
            <person name="Albert R."/>
            <person name="Binder M."/>
            <person name="Bloem J."/>
            <person name="Labutti K."/>
            <person name="Salamov A."/>
            <person name="Andreopoulos B."/>
            <person name="Baker S."/>
            <person name="Barry K."/>
            <person name="Bills G."/>
            <person name="Bluhm B."/>
            <person name="Cannon C."/>
            <person name="Castanera R."/>
            <person name="Culley D."/>
            <person name="Daum C."/>
            <person name="Ezra D."/>
            <person name="Gonzalez J."/>
            <person name="Henrissat B."/>
            <person name="Kuo A."/>
            <person name="Liang C."/>
            <person name="Lipzen A."/>
            <person name="Lutzoni F."/>
            <person name="Magnuson J."/>
            <person name="Mondo S."/>
            <person name="Nolan M."/>
            <person name="Ohm R."/>
            <person name="Pangilinan J."/>
            <person name="Park H.-J."/>
            <person name="Ramirez L."/>
            <person name="Alfaro M."/>
            <person name="Sun H."/>
            <person name="Tritt A."/>
            <person name="Yoshinaga Y."/>
            <person name="Zwiers L.-H."/>
            <person name="Turgeon B."/>
            <person name="Goodwin S."/>
            <person name="Spatafora J."/>
            <person name="Crous P."/>
            <person name="Grigoriev I."/>
        </authorList>
    </citation>
    <scope>NUCLEOTIDE SEQUENCE</scope>
    <source>
        <strain evidence="2">CBS 122367</strain>
    </source>
</reference>
<dbReference type="EMBL" id="MU005584">
    <property type="protein sequence ID" value="KAF2683250.1"/>
    <property type="molecule type" value="Genomic_DNA"/>
</dbReference>
<dbReference type="GO" id="GO:0005524">
    <property type="term" value="F:ATP binding"/>
    <property type="evidence" value="ECO:0007669"/>
    <property type="project" value="InterPro"/>
</dbReference>
<organism evidence="2 3">
    <name type="scientific">Lentithecium fluviatile CBS 122367</name>
    <dbReference type="NCBI Taxonomy" id="1168545"/>
    <lineage>
        <taxon>Eukaryota</taxon>
        <taxon>Fungi</taxon>
        <taxon>Dikarya</taxon>
        <taxon>Ascomycota</taxon>
        <taxon>Pezizomycotina</taxon>
        <taxon>Dothideomycetes</taxon>
        <taxon>Pleosporomycetidae</taxon>
        <taxon>Pleosporales</taxon>
        <taxon>Massarineae</taxon>
        <taxon>Lentitheciaceae</taxon>
        <taxon>Lentithecium</taxon>
    </lineage>
</organism>
<gene>
    <name evidence="2" type="ORF">K458DRAFT_283322</name>
</gene>
<protein>
    <submittedName>
        <fullName evidence="2">P-loop containing nucleoside triphosphate hydrolase protein</fullName>
    </submittedName>
</protein>
<dbReference type="Gene3D" id="3.40.50.300">
    <property type="entry name" value="P-loop containing nucleotide triphosphate hydrolases"/>
    <property type="match status" value="1"/>
</dbReference>
<feature type="domain" description="AAA+ ATPase" evidence="1">
    <location>
        <begin position="8"/>
        <end position="135"/>
    </location>
</feature>
<dbReference type="InterPro" id="IPR027417">
    <property type="entry name" value="P-loop_NTPase"/>
</dbReference>
<dbReference type="OrthoDB" id="10042665at2759"/>
<dbReference type="GO" id="GO:0016887">
    <property type="term" value="F:ATP hydrolysis activity"/>
    <property type="evidence" value="ECO:0007669"/>
    <property type="project" value="InterPro"/>
</dbReference>
<dbReference type="PANTHER" id="PTHR46411:SF3">
    <property type="entry name" value="AAA+ ATPASE DOMAIN-CONTAINING PROTEIN"/>
    <property type="match status" value="1"/>
</dbReference>
<keyword evidence="2" id="KW-0378">Hydrolase</keyword>
<dbReference type="Pfam" id="PF00004">
    <property type="entry name" value="AAA"/>
    <property type="match status" value="1"/>
</dbReference>
<accession>A0A6G1IZ84</accession>
<proteinExistence type="predicted"/>
<sequence length="216" mass="24131">DIIEGKGLGIVVLLYGLPGIGKTLTAETIALTTGRPLLQVSVAEIGVDAREAEQKLAEVFVDATRWGAVLLLDEAHVFVEERIKGDLKQNAFVSVLLRCLEYYDGIIILTTNRVRSIDAAVQSRVQLATQYHDLTPEQRLAIYKNRLKWIPDEEIADRETLWKALETSQLTKRGNKANGRQIRNIVNGARALAKSKKERLTVDHLVDVDENNSNFT</sequence>
<dbReference type="InterPro" id="IPR003959">
    <property type="entry name" value="ATPase_AAA_core"/>
</dbReference>
<dbReference type="SMART" id="SM00382">
    <property type="entry name" value="AAA"/>
    <property type="match status" value="1"/>
</dbReference>
<dbReference type="InterPro" id="IPR003593">
    <property type="entry name" value="AAA+_ATPase"/>
</dbReference>
<feature type="non-terminal residue" evidence="2">
    <location>
        <position position="1"/>
    </location>
</feature>
<name>A0A6G1IZ84_9PLEO</name>